<dbReference type="InterPro" id="IPR041500">
    <property type="entry name" value="RecC_C"/>
</dbReference>
<evidence type="ECO:0000256" key="6">
    <source>
        <dbReference type="ARBA" id="ARBA00022839"/>
    </source>
</evidence>
<evidence type="ECO:0000256" key="9">
    <source>
        <dbReference type="ARBA" id="ARBA00023204"/>
    </source>
</evidence>
<dbReference type="Gene3D" id="1.10.10.990">
    <property type="match status" value="1"/>
</dbReference>
<keyword evidence="13" id="KW-1185">Reference proteome</keyword>
<evidence type="ECO:0000256" key="5">
    <source>
        <dbReference type="ARBA" id="ARBA00022806"/>
    </source>
</evidence>
<keyword evidence="9 10" id="KW-0234">DNA repair</keyword>
<evidence type="ECO:0000313" key="12">
    <source>
        <dbReference type="EMBL" id="GGB32991.1"/>
    </source>
</evidence>
<evidence type="ECO:0000313" key="13">
    <source>
        <dbReference type="Proteomes" id="UP000621454"/>
    </source>
</evidence>
<reference evidence="12" key="1">
    <citation type="journal article" date="2014" name="Int. J. Syst. Evol. Microbiol.">
        <title>Complete genome sequence of Corynebacterium casei LMG S-19264T (=DSM 44701T), isolated from a smear-ripened cheese.</title>
        <authorList>
            <consortium name="US DOE Joint Genome Institute (JGI-PGF)"/>
            <person name="Walter F."/>
            <person name="Albersmeier A."/>
            <person name="Kalinowski J."/>
            <person name="Ruckert C."/>
        </authorList>
    </citation>
    <scope>NUCLEOTIDE SEQUENCE</scope>
    <source>
        <strain evidence="12">CGMCC 1.12827</strain>
    </source>
</reference>
<comment type="miscellaneous">
    <text evidence="10">In the RecBCD complex, RecB has a slow 3'-5' helicase, an exonuclease activity and loads RecA onto ssDNA, RecD has a fast 5'-3' helicase activity, while RecC stimulates the ATPase and processivity of the RecB helicase and contributes to recognition of the Chi site.</text>
</comment>
<dbReference type="Pfam" id="PF17946">
    <property type="entry name" value="RecC_C"/>
    <property type="match status" value="1"/>
</dbReference>
<dbReference type="GO" id="GO:0008854">
    <property type="term" value="F:exodeoxyribonuclease V activity"/>
    <property type="evidence" value="ECO:0007669"/>
    <property type="project" value="InterPro"/>
</dbReference>
<dbReference type="InterPro" id="IPR027417">
    <property type="entry name" value="P-loop_NTPase"/>
</dbReference>
<accession>A0A916T5Q9</accession>
<dbReference type="NCBIfam" id="TIGR01450">
    <property type="entry name" value="recC"/>
    <property type="match status" value="1"/>
</dbReference>
<dbReference type="AlphaFoldDB" id="A0A916T5Q9"/>
<sequence>MLTLYRSERTDRLVDAVAEMLSVPAGASGGGEVDPFAGEMICVPARGVERWLNQMLAMRLGAADGDGIAADIEFPSPARLVDRAYAGVRGVPVDDDPWDRQRVIWRLVDVMEQVLDDPRCAPLARHLGREGRGPGGRLDQADRRYATAVHIAGLFSTYAAQRPDMLTDWTAGVDHDGRTRDRVHQVSLGDHHRWQPVVWRALRQAIGQPAPAEMLDEVCARIRSGGVDLDIPSRFAVFGPTRLSTRDLAVIEALSVHRDVHLLVQFPSEPLWRSLREQRDRPAMRLRDNTIRRPAHPLLASLARDVCELALRLPTATRHSDDPVTHPECREIHLAADFAGPSLLQTLQRSIVADRLTDAGCGHDTDGAEGERGGDPTPVTADGSFEVHVCHGPARQVEVLREWLLHRFDDDPGLSPRDVIVMCPDVETFAPLIRASFGTPASEGEDHPGHRLRVRLADRSALHSNEILTAMVQLCDLAASRVTATQMLTIVSAPGVRRRFGFTDDDISTIVEWTERTYIRWGMDEHDREGYRLAGFPQNTVAAGLDRVLLGVAADESAEEWLGRVLPLDGLESTDIDLAGRFAEFAVRLHAAVISLRGPHTAETWAANTVAAVDALIDPPADATWHYAQAVGLIGDTVADAGVGELAHNEFRALLADSTAARPTRSNFRTGELTVSSLVPMRSVPHRVVALLGMDDDVFPRAGRLDGDDVTGVAPLIGERDPRAEDRQLLLDALMSAREAFAIFYTGTDPVSGVRRPPSVPIGEVIDVAEAMVTGHRQSAGGQPTSLVTRHSLHSFDPVNFRDTATASYDTAARRGAQAILDGPSPRAEFVAHPLDPRDDDIALDDLVALIEHPVRAFISRRVGAPVPEVDEGLDDEIPASLDGLARWQVGERLLTRARAGVDPDRLRGSELRRGSLPPFTLGVQTLEDIMGEVGQVFSAGSAIGAEPERVVDIDVELPDGRRLTGTVAGVRGAQLGVITYSRTAPRHRLATWVRLLAMAVARPAESAGLSATIIGRPLKNRYRPTVTELTLPESPAAVLQVLLDLHDRGMRSPLPMATATGEVYAAARAAGRDDEAARDGAAVEFASFAGESTDRYLRMAFPGGFAELSTIGRADRGFTGADWRFLDAAGFPDAGDGLFADVARAIWTPVLANETRRQ</sequence>
<keyword evidence="5 10" id="KW-0347">Helicase</keyword>
<organism evidence="12 13">
    <name type="scientific">Gordonia jinhuaensis</name>
    <dbReference type="NCBI Taxonomy" id="1517702"/>
    <lineage>
        <taxon>Bacteria</taxon>
        <taxon>Bacillati</taxon>
        <taxon>Actinomycetota</taxon>
        <taxon>Actinomycetes</taxon>
        <taxon>Mycobacteriales</taxon>
        <taxon>Gordoniaceae</taxon>
        <taxon>Gordonia</taxon>
    </lineage>
</organism>
<reference evidence="12" key="2">
    <citation type="submission" date="2020-09" db="EMBL/GenBank/DDBJ databases">
        <authorList>
            <person name="Sun Q."/>
            <person name="Zhou Y."/>
        </authorList>
    </citation>
    <scope>NUCLEOTIDE SEQUENCE</scope>
    <source>
        <strain evidence="12">CGMCC 1.12827</strain>
    </source>
</reference>
<comment type="function">
    <text evidence="10">A helicase/nuclease that prepares dsDNA breaks (DSB) for recombinational DNA repair. Binds to DSBs and unwinds DNA via a highly rapid and processive ATP-dependent bidirectional helicase activity. Unwinds dsDNA until it encounters a Chi (crossover hotspot instigator) sequence from the 3' direction. Cuts ssDNA a few nucleotides 3' to the Chi site. The properties and activities of the enzyme are changed at Chi. The Chi-altered holoenzyme produces a long 3'-ssDNA overhang and facilitates RecA-binding to the ssDNA for homologous DNA recombination and repair. Holoenzyme degrades any linearized DNA that is unable to undergo homologous recombination. In the holoenzyme this subunit recognizes the wild-type Chi sequence, and when added to isolated RecB increases its ATP-dependent helicase processivity.</text>
</comment>
<comment type="subunit">
    <text evidence="10">Heterotrimer of RecB, RecC and RecD. All subunits contribute to DNA-binding.</text>
</comment>
<keyword evidence="4 10" id="KW-0378">Hydrolase</keyword>
<keyword evidence="3 10" id="KW-0227">DNA damage</keyword>
<dbReference type="GO" id="GO:0003678">
    <property type="term" value="F:DNA helicase activity"/>
    <property type="evidence" value="ECO:0007669"/>
    <property type="project" value="UniProtKB-UniRule"/>
</dbReference>
<dbReference type="Gene3D" id="3.40.50.300">
    <property type="entry name" value="P-loop containing nucleotide triphosphate hydrolases"/>
    <property type="match status" value="2"/>
</dbReference>
<comment type="similarity">
    <text evidence="10">Belongs to the RecC family.</text>
</comment>
<evidence type="ECO:0000256" key="3">
    <source>
        <dbReference type="ARBA" id="ARBA00022763"/>
    </source>
</evidence>
<comment type="caution">
    <text evidence="12">The sequence shown here is derived from an EMBL/GenBank/DDBJ whole genome shotgun (WGS) entry which is preliminary data.</text>
</comment>
<feature type="domain" description="RecC C-terminal" evidence="11">
    <location>
        <begin position="840"/>
        <end position="1069"/>
    </location>
</feature>
<dbReference type="InterPro" id="IPR011335">
    <property type="entry name" value="Restrct_endonuc-II-like"/>
</dbReference>
<dbReference type="PIRSF" id="PIRSF000980">
    <property type="entry name" value="RecC"/>
    <property type="match status" value="1"/>
</dbReference>
<dbReference type="PANTHER" id="PTHR30591">
    <property type="entry name" value="RECBCD ENZYME SUBUNIT RECC"/>
    <property type="match status" value="1"/>
</dbReference>
<dbReference type="GO" id="GO:0009338">
    <property type="term" value="C:exodeoxyribonuclease V complex"/>
    <property type="evidence" value="ECO:0007669"/>
    <property type="project" value="InterPro"/>
</dbReference>
<dbReference type="RefSeq" id="WP_188586582.1">
    <property type="nucleotide sequence ID" value="NZ_BMGC01000013.1"/>
</dbReference>
<keyword evidence="2 10" id="KW-0547">Nucleotide-binding</keyword>
<evidence type="ECO:0000256" key="2">
    <source>
        <dbReference type="ARBA" id="ARBA00022741"/>
    </source>
</evidence>
<dbReference type="GO" id="GO:0000724">
    <property type="term" value="P:double-strand break repair via homologous recombination"/>
    <property type="evidence" value="ECO:0007669"/>
    <property type="project" value="UniProtKB-UniRule"/>
</dbReference>
<dbReference type="Pfam" id="PF04257">
    <property type="entry name" value="Exonuc_V_gamma"/>
    <property type="match status" value="1"/>
</dbReference>
<evidence type="ECO:0000256" key="4">
    <source>
        <dbReference type="ARBA" id="ARBA00022801"/>
    </source>
</evidence>
<evidence type="ECO:0000256" key="10">
    <source>
        <dbReference type="HAMAP-Rule" id="MF_01486"/>
    </source>
</evidence>
<gene>
    <name evidence="10 12" type="primary">recC</name>
    <name evidence="12" type="ORF">GCM10011489_21380</name>
</gene>
<keyword evidence="6 10" id="KW-0269">Exonuclease</keyword>
<dbReference type="GO" id="GO:0005524">
    <property type="term" value="F:ATP binding"/>
    <property type="evidence" value="ECO:0007669"/>
    <property type="project" value="UniProtKB-UniRule"/>
</dbReference>
<name>A0A916T5Q9_9ACTN</name>
<dbReference type="GO" id="GO:0003677">
    <property type="term" value="F:DNA binding"/>
    <property type="evidence" value="ECO:0007669"/>
    <property type="project" value="UniProtKB-UniRule"/>
</dbReference>
<evidence type="ECO:0000256" key="8">
    <source>
        <dbReference type="ARBA" id="ARBA00023125"/>
    </source>
</evidence>
<dbReference type="EMBL" id="BMGC01000013">
    <property type="protein sequence ID" value="GGB32991.1"/>
    <property type="molecule type" value="Genomic_DNA"/>
</dbReference>
<dbReference type="PANTHER" id="PTHR30591:SF1">
    <property type="entry name" value="RECBCD ENZYME SUBUNIT RECC"/>
    <property type="match status" value="1"/>
</dbReference>
<protein>
    <recommendedName>
        <fullName evidence="10">RecBCD enzyme subunit RecC</fullName>
    </recommendedName>
    <alternativeName>
        <fullName evidence="10">Exonuclease V subunit RecC</fullName>
        <shortName evidence="10">ExoV subunit RecC</shortName>
    </alternativeName>
    <alternativeName>
        <fullName evidence="10">Helicase/nuclease RecBCD subunit RecC</fullName>
    </alternativeName>
</protein>
<evidence type="ECO:0000256" key="1">
    <source>
        <dbReference type="ARBA" id="ARBA00022722"/>
    </source>
</evidence>
<keyword evidence="7 10" id="KW-0067">ATP-binding</keyword>
<dbReference type="Gene3D" id="1.10.10.160">
    <property type="match status" value="1"/>
</dbReference>
<evidence type="ECO:0000256" key="7">
    <source>
        <dbReference type="ARBA" id="ARBA00022840"/>
    </source>
</evidence>
<dbReference type="Proteomes" id="UP000621454">
    <property type="component" value="Unassembled WGS sequence"/>
</dbReference>
<proteinExistence type="inferred from homology"/>
<keyword evidence="1 10" id="KW-0540">Nuclease</keyword>
<dbReference type="SUPFAM" id="SSF52540">
    <property type="entry name" value="P-loop containing nucleoside triphosphate hydrolases"/>
    <property type="match status" value="2"/>
</dbReference>
<evidence type="ECO:0000259" key="11">
    <source>
        <dbReference type="Pfam" id="PF17946"/>
    </source>
</evidence>
<dbReference type="InterPro" id="IPR013986">
    <property type="entry name" value="DExx_box_DNA_helicase_dom_sf"/>
</dbReference>
<dbReference type="InterPro" id="IPR006697">
    <property type="entry name" value="RecC"/>
</dbReference>
<keyword evidence="8 10" id="KW-0238">DNA-binding</keyword>
<dbReference type="HAMAP" id="MF_01486">
    <property type="entry name" value="RecC"/>
    <property type="match status" value="1"/>
</dbReference>
<dbReference type="SUPFAM" id="SSF52980">
    <property type="entry name" value="Restriction endonuclease-like"/>
    <property type="match status" value="1"/>
</dbReference>
<dbReference type="Gene3D" id="3.40.50.10930">
    <property type="match status" value="1"/>
</dbReference>